<gene>
    <name evidence="3" type="ORF">Ctob_006409</name>
</gene>
<dbReference type="Pfam" id="PF02493">
    <property type="entry name" value="MORN"/>
    <property type="match status" value="3"/>
</dbReference>
<dbReference type="SMART" id="SM00698">
    <property type="entry name" value="MORN"/>
    <property type="match status" value="3"/>
</dbReference>
<evidence type="ECO:0000256" key="1">
    <source>
        <dbReference type="ARBA" id="ARBA00022737"/>
    </source>
</evidence>
<keyword evidence="4" id="KW-1185">Reference proteome</keyword>
<feature type="compositionally biased region" description="Basic and acidic residues" evidence="2">
    <location>
        <begin position="40"/>
        <end position="51"/>
    </location>
</feature>
<sequence length="184" mass="20190">MPDSLPSHRLHKSNGTQKRHGGSKKRLSKDPEDNDVYEGELNKDGKREGRGTCRFASGESYEGEWRHGKMDGRGCFKMLDGDMYGGTWKNGLKDGPGTYYYASGNADVVNYSGGEEVDEGVRFLADRSAAWKLLKGDLVGEISLEEAREIVDRIGEMCPPQLKEGSPSLRMTGGALTLEPLSLS</sequence>
<proteinExistence type="predicted"/>
<protein>
    <submittedName>
        <fullName evidence="3">Morn repeat</fullName>
    </submittedName>
</protein>
<dbReference type="AlphaFoldDB" id="A0A0M0JLM6"/>
<dbReference type="EMBL" id="JWZX01002741">
    <property type="protein sequence ID" value="KOO27242.1"/>
    <property type="molecule type" value="Genomic_DNA"/>
</dbReference>
<feature type="region of interest" description="Disordered" evidence="2">
    <location>
        <begin position="1"/>
        <end position="51"/>
    </location>
</feature>
<dbReference type="Proteomes" id="UP000037460">
    <property type="component" value="Unassembled WGS sequence"/>
</dbReference>
<comment type="caution">
    <text evidence="3">The sequence shown here is derived from an EMBL/GenBank/DDBJ whole genome shotgun (WGS) entry which is preliminary data.</text>
</comment>
<evidence type="ECO:0000313" key="3">
    <source>
        <dbReference type="EMBL" id="KOO27242.1"/>
    </source>
</evidence>
<dbReference type="InterPro" id="IPR003409">
    <property type="entry name" value="MORN"/>
</dbReference>
<reference evidence="4" key="1">
    <citation type="journal article" date="2015" name="PLoS Genet.">
        <title>Genome Sequence and Transcriptome Analyses of Chrysochromulina tobin: Metabolic Tools for Enhanced Algal Fitness in the Prominent Order Prymnesiales (Haptophyceae).</title>
        <authorList>
            <person name="Hovde B.T."/>
            <person name="Deodato C.R."/>
            <person name="Hunsperger H.M."/>
            <person name="Ryken S.A."/>
            <person name="Yost W."/>
            <person name="Jha R.K."/>
            <person name="Patterson J."/>
            <person name="Monnat R.J. Jr."/>
            <person name="Barlow S.B."/>
            <person name="Starkenburg S.R."/>
            <person name="Cattolico R.A."/>
        </authorList>
    </citation>
    <scope>NUCLEOTIDE SEQUENCE</scope>
    <source>
        <strain evidence="4">CCMP291</strain>
    </source>
</reference>
<evidence type="ECO:0000313" key="4">
    <source>
        <dbReference type="Proteomes" id="UP000037460"/>
    </source>
</evidence>
<name>A0A0M0JLM6_9EUKA</name>
<dbReference type="PANTHER" id="PTHR43215:SF14">
    <property type="entry name" value="RADIAL SPOKE HEAD 1 HOMOLOG"/>
    <property type="match status" value="1"/>
</dbReference>
<keyword evidence="1" id="KW-0677">Repeat</keyword>
<dbReference type="OrthoDB" id="270720at2759"/>
<dbReference type="PANTHER" id="PTHR43215">
    <property type="entry name" value="RADIAL SPOKE HEAD 1 HOMOLOG"/>
    <property type="match status" value="1"/>
</dbReference>
<dbReference type="Gene3D" id="2.20.110.10">
    <property type="entry name" value="Histone H3 K4-specific methyltransferase SET7/9 N-terminal domain"/>
    <property type="match status" value="1"/>
</dbReference>
<accession>A0A0M0JLM6</accession>
<organism evidence="3 4">
    <name type="scientific">Chrysochromulina tobinii</name>
    <dbReference type="NCBI Taxonomy" id="1460289"/>
    <lineage>
        <taxon>Eukaryota</taxon>
        <taxon>Haptista</taxon>
        <taxon>Haptophyta</taxon>
        <taxon>Prymnesiophyceae</taxon>
        <taxon>Prymnesiales</taxon>
        <taxon>Chrysochromulinaceae</taxon>
        <taxon>Chrysochromulina</taxon>
    </lineage>
</organism>
<dbReference type="SUPFAM" id="SSF82185">
    <property type="entry name" value="Histone H3 K4-specific methyltransferase SET7/9 N-terminal domain"/>
    <property type="match status" value="1"/>
</dbReference>
<evidence type="ECO:0000256" key="2">
    <source>
        <dbReference type="SAM" id="MobiDB-lite"/>
    </source>
</evidence>
<feature type="compositionally biased region" description="Basic residues" evidence="2">
    <location>
        <begin position="8"/>
        <end position="27"/>
    </location>
</feature>